<feature type="transmembrane region" description="Helical" evidence="12">
    <location>
        <begin position="6"/>
        <end position="24"/>
    </location>
</feature>
<evidence type="ECO:0000256" key="2">
    <source>
        <dbReference type="ARBA" id="ARBA00022475"/>
    </source>
</evidence>
<gene>
    <name evidence="14" type="ORF">MNB_SV-10-521</name>
</gene>
<evidence type="ECO:0000256" key="10">
    <source>
        <dbReference type="ARBA" id="ARBA00023209"/>
    </source>
</evidence>
<dbReference type="GO" id="GO:0008808">
    <property type="term" value="F:cardiolipin synthase activity"/>
    <property type="evidence" value="ECO:0007669"/>
    <property type="project" value="InterPro"/>
</dbReference>
<dbReference type="Gene3D" id="3.30.870.10">
    <property type="entry name" value="Endonuclease Chain A"/>
    <property type="match status" value="2"/>
</dbReference>
<reference evidence="14" key="1">
    <citation type="submission" date="2016-10" db="EMBL/GenBank/DDBJ databases">
        <authorList>
            <person name="de Groot N.N."/>
        </authorList>
    </citation>
    <scope>NUCLEOTIDE SEQUENCE</scope>
</reference>
<dbReference type="InterPro" id="IPR022924">
    <property type="entry name" value="Cardiolipin_synthase"/>
</dbReference>
<evidence type="ECO:0000256" key="8">
    <source>
        <dbReference type="ARBA" id="ARBA00023098"/>
    </source>
</evidence>
<keyword evidence="5 12" id="KW-0812">Transmembrane</keyword>
<dbReference type="Pfam" id="PF13396">
    <property type="entry name" value="PLDc_N"/>
    <property type="match status" value="1"/>
</dbReference>
<evidence type="ECO:0000256" key="7">
    <source>
        <dbReference type="ARBA" id="ARBA00022989"/>
    </source>
</evidence>
<dbReference type="InterPro" id="IPR027379">
    <property type="entry name" value="CLS_N"/>
</dbReference>
<dbReference type="EC" id="2.7.8.-" evidence="14"/>
<evidence type="ECO:0000256" key="1">
    <source>
        <dbReference type="ARBA" id="ARBA00004651"/>
    </source>
</evidence>
<keyword evidence="6" id="KW-0677">Repeat</keyword>
<evidence type="ECO:0000256" key="12">
    <source>
        <dbReference type="SAM" id="Phobius"/>
    </source>
</evidence>
<dbReference type="PROSITE" id="PS50035">
    <property type="entry name" value="PLD"/>
    <property type="match status" value="2"/>
</dbReference>
<evidence type="ECO:0000256" key="4">
    <source>
        <dbReference type="ARBA" id="ARBA00022679"/>
    </source>
</evidence>
<proteinExistence type="predicted"/>
<protein>
    <submittedName>
        <fullName evidence="14">Cardiolipin synthetase</fullName>
        <ecNumber evidence="14">2.7.8.-</ecNumber>
    </submittedName>
</protein>
<keyword evidence="3" id="KW-0444">Lipid biosynthesis</keyword>
<dbReference type="SUPFAM" id="SSF56024">
    <property type="entry name" value="Phospholipase D/nuclease"/>
    <property type="match status" value="2"/>
</dbReference>
<keyword evidence="9 12" id="KW-0472">Membrane</keyword>
<evidence type="ECO:0000259" key="13">
    <source>
        <dbReference type="PROSITE" id="PS50035"/>
    </source>
</evidence>
<feature type="domain" description="PLD phosphodiesterase" evidence="13">
    <location>
        <begin position="218"/>
        <end position="245"/>
    </location>
</feature>
<dbReference type="NCBIfam" id="TIGR04265">
    <property type="entry name" value="bac_cardiolipin"/>
    <property type="match status" value="1"/>
</dbReference>
<dbReference type="CDD" id="cd09158">
    <property type="entry name" value="PLDc_EcCLS_like_2"/>
    <property type="match status" value="1"/>
</dbReference>
<evidence type="ECO:0000313" key="14">
    <source>
        <dbReference type="EMBL" id="SFV57423.1"/>
    </source>
</evidence>
<keyword evidence="4 14" id="KW-0808">Transferase</keyword>
<evidence type="ECO:0000256" key="5">
    <source>
        <dbReference type="ARBA" id="ARBA00022692"/>
    </source>
</evidence>
<comment type="subcellular location">
    <subcellularLocation>
        <location evidence="1">Cell membrane</location>
        <topology evidence="1">Multi-pass membrane protein</topology>
    </subcellularLocation>
</comment>
<name>A0A1W1BV83_9ZZZZ</name>
<keyword evidence="7 12" id="KW-1133">Transmembrane helix</keyword>
<dbReference type="InterPro" id="IPR025202">
    <property type="entry name" value="PLD-like_dom"/>
</dbReference>
<dbReference type="PANTHER" id="PTHR21248:SF22">
    <property type="entry name" value="PHOSPHOLIPASE D"/>
    <property type="match status" value="1"/>
</dbReference>
<organism evidence="14">
    <name type="scientific">hydrothermal vent metagenome</name>
    <dbReference type="NCBI Taxonomy" id="652676"/>
    <lineage>
        <taxon>unclassified sequences</taxon>
        <taxon>metagenomes</taxon>
        <taxon>ecological metagenomes</taxon>
    </lineage>
</organism>
<keyword evidence="10" id="KW-0594">Phospholipid biosynthesis</keyword>
<dbReference type="InterPro" id="IPR001736">
    <property type="entry name" value="PLipase_D/transphosphatidylase"/>
</dbReference>
<dbReference type="CDD" id="cd09152">
    <property type="entry name" value="PLDc_EcCLS_like_1"/>
    <property type="match status" value="1"/>
</dbReference>
<evidence type="ECO:0000256" key="3">
    <source>
        <dbReference type="ARBA" id="ARBA00022516"/>
    </source>
</evidence>
<dbReference type="GO" id="GO:0032049">
    <property type="term" value="P:cardiolipin biosynthetic process"/>
    <property type="evidence" value="ECO:0007669"/>
    <property type="project" value="InterPro"/>
</dbReference>
<keyword evidence="8" id="KW-0443">Lipid metabolism</keyword>
<feature type="transmembrane region" description="Helical" evidence="12">
    <location>
        <begin position="36"/>
        <end position="55"/>
    </location>
</feature>
<dbReference type="AlphaFoldDB" id="A0A1W1BV83"/>
<accession>A0A1W1BV83</accession>
<dbReference type="PANTHER" id="PTHR21248">
    <property type="entry name" value="CARDIOLIPIN SYNTHASE"/>
    <property type="match status" value="1"/>
</dbReference>
<feature type="domain" description="PLD phosphodiesterase" evidence="13">
    <location>
        <begin position="395"/>
        <end position="422"/>
    </location>
</feature>
<keyword evidence="2" id="KW-1003">Cell membrane</keyword>
<evidence type="ECO:0000256" key="11">
    <source>
        <dbReference type="ARBA" id="ARBA00023264"/>
    </source>
</evidence>
<dbReference type="GO" id="GO:0005886">
    <property type="term" value="C:plasma membrane"/>
    <property type="evidence" value="ECO:0007669"/>
    <property type="project" value="UniProtKB-SubCell"/>
</dbReference>
<sequence length="482" mass="54274">MSFWIITGAVIHLSILLLVIVRILTRPHRQPASRIAWIVVVIALPILGILAYLGFGEVNIGRKRVQKLKNIIEKMHHDLPEVNASEPHLATGIPKRFVPVFAVGRSINGFPPVEGNSAQLPEDSNAAIDTMVCDIDAAKDHVHLSFYIWLSDNNGLKIVEALKRAARRGVTCRAMADDIGSRDMVRSPYWKEMKKAGVRLEVLLPIGTLLLRPLKGRVDLRNHRKIVIIDGTITYCGSQNCADPEFRVKPKFAPWVDIMMRFEGAVAMQNQYVFASDWMLHTDESLYDLLLHRPTPVPGKGFPAQVIATGPTERPTAIPEMFESLLFTAQEKVIITTPYFIPDESLQNALCTTAYRGVETIMIFPRRNDSWIVAAASRSYYEDLLRAGVKIFEYEGGLLHTKSITVDGEMALVGSANMDRRSFELNYENNILYYDPEMTAVMQKRQDHYLSSAVQITLNEVIAWPFSHRLWNNSIAILGPLL</sequence>
<keyword evidence="11" id="KW-1208">Phospholipid metabolism</keyword>
<evidence type="ECO:0000256" key="6">
    <source>
        <dbReference type="ARBA" id="ARBA00022737"/>
    </source>
</evidence>
<evidence type="ECO:0000256" key="9">
    <source>
        <dbReference type="ARBA" id="ARBA00023136"/>
    </source>
</evidence>
<dbReference type="EMBL" id="FPHL01000014">
    <property type="protein sequence ID" value="SFV57423.1"/>
    <property type="molecule type" value="Genomic_DNA"/>
</dbReference>
<dbReference type="Pfam" id="PF13091">
    <property type="entry name" value="PLDc_2"/>
    <property type="match status" value="2"/>
</dbReference>
<dbReference type="SMART" id="SM00155">
    <property type="entry name" value="PLDc"/>
    <property type="match status" value="2"/>
</dbReference>